<sequence>MTHKTHIIPVGFDFERLIFPISKGNFDANKVILINQDNEEETQASELSGRMTDELSASFELFGVEVEKEIIESETLYNYEELYPWAYREIRNEAMHQGEVFINISSMPRTVAFAFATAANTLISEFPELRDQVHTYYVSPDEYRVLELIEEIEDEIEFLRTLARDGDLRIHERIQKMSQLLESIDRRGVTKGANKPVEFPASPSGDLSNFEKEILYFLRREGTLPSTSKLAEELARDRNEEYGESYRSRVQYNVKQLDKKGYVNRRKEGNSHETSLSVIGTMWVETHPEPNTKPSF</sequence>
<keyword evidence="3" id="KW-1185">Reference proteome</keyword>
<name>A0ABD5RVI3_9EURY</name>
<comment type="caution">
    <text evidence="2">The sequence shown here is derived from an EMBL/GenBank/DDBJ whole genome shotgun (WGS) entry which is preliminary data.</text>
</comment>
<feature type="domain" description="HFX-2341-like N-terminal" evidence="1">
    <location>
        <begin position="5"/>
        <end position="143"/>
    </location>
</feature>
<gene>
    <name evidence="2" type="ORF">ACFQE1_03485</name>
</gene>
<dbReference type="EMBL" id="JBHSWU010000019">
    <property type="protein sequence ID" value="MFC6723465.1"/>
    <property type="molecule type" value="Genomic_DNA"/>
</dbReference>
<dbReference type="Proteomes" id="UP001596328">
    <property type="component" value="Unassembled WGS sequence"/>
</dbReference>
<evidence type="ECO:0000313" key="3">
    <source>
        <dbReference type="Proteomes" id="UP001596328"/>
    </source>
</evidence>
<proteinExistence type="predicted"/>
<dbReference type="InterPro" id="IPR046260">
    <property type="entry name" value="HFX_2341-like_N"/>
</dbReference>
<accession>A0ABD5RVI3</accession>
<evidence type="ECO:0000313" key="2">
    <source>
        <dbReference type="EMBL" id="MFC6723465.1"/>
    </source>
</evidence>
<dbReference type="AlphaFoldDB" id="A0ABD5RVI3"/>
<protein>
    <submittedName>
        <fullName evidence="2">DUF6293 family protein</fullName>
    </submittedName>
</protein>
<reference evidence="2 3" key="1">
    <citation type="journal article" date="2019" name="Int. J. Syst. Evol. Microbiol.">
        <title>The Global Catalogue of Microorganisms (GCM) 10K type strain sequencing project: providing services to taxonomists for standard genome sequencing and annotation.</title>
        <authorList>
            <consortium name="The Broad Institute Genomics Platform"/>
            <consortium name="The Broad Institute Genome Sequencing Center for Infectious Disease"/>
            <person name="Wu L."/>
            <person name="Ma J."/>
        </authorList>
    </citation>
    <scope>NUCLEOTIDE SEQUENCE [LARGE SCALE GENOMIC DNA]</scope>
    <source>
        <strain evidence="2 3">NBRC 111368</strain>
    </source>
</reference>
<evidence type="ECO:0000259" key="1">
    <source>
        <dbReference type="Pfam" id="PF19810"/>
    </source>
</evidence>
<organism evidence="2 3">
    <name type="scientific">Halobium palmae</name>
    <dbReference type="NCBI Taxonomy" id="1776492"/>
    <lineage>
        <taxon>Archaea</taxon>
        <taxon>Methanobacteriati</taxon>
        <taxon>Methanobacteriota</taxon>
        <taxon>Stenosarchaea group</taxon>
        <taxon>Halobacteria</taxon>
        <taxon>Halobacteriales</taxon>
        <taxon>Haloferacaceae</taxon>
        <taxon>Halobium</taxon>
    </lineage>
</organism>
<dbReference type="Pfam" id="PF19810">
    <property type="entry name" value="HFX_2341_N"/>
    <property type="match status" value="1"/>
</dbReference>